<dbReference type="AlphaFoldDB" id="R9R9I8"/>
<accession>R9R9I8</accession>
<feature type="transmembrane region" description="Helical" evidence="1">
    <location>
        <begin position="136"/>
        <end position="155"/>
    </location>
</feature>
<dbReference type="KEGG" id="fus:HMPREF0409_00777"/>
<feature type="transmembrane region" description="Helical" evidence="1">
    <location>
        <begin position="31"/>
        <end position="49"/>
    </location>
</feature>
<dbReference type="PATRIC" id="fig|469607.3.peg.962"/>
<keyword evidence="1" id="KW-0472">Membrane</keyword>
<dbReference type="HOGENOM" id="CLU_058828_0_0_0"/>
<feature type="transmembrane region" description="Helical" evidence="1">
    <location>
        <begin position="111"/>
        <end position="130"/>
    </location>
</feature>
<evidence type="ECO:0000256" key="1">
    <source>
        <dbReference type="SAM" id="Phobius"/>
    </source>
</evidence>
<keyword evidence="1" id="KW-1133">Transmembrane helix</keyword>
<evidence type="ECO:0000313" key="3">
    <source>
        <dbReference type="Proteomes" id="UP000014361"/>
    </source>
</evidence>
<feature type="transmembrane region" description="Helical" evidence="1">
    <location>
        <begin position="61"/>
        <end position="78"/>
    </location>
</feature>
<reference evidence="2 3" key="1">
    <citation type="submission" date="2012-07" db="EMBL/GenBank/DDBJ databases">
        <title>The Genome Sequence of Fusobacterium sp. 4_8.</title>
        <authorList>
            <consortium name="The Broad Institute Genome Sequencing Platform"/>
            <person name="Earl A."/>
            <person name="Ward D."/>
            <person name="Feldgarden M."/>
            <person name="Gevers D."/>
            <person name="Sibley C.D."/>
            <person name="White A.P."/>
            <person name="Crowley S."/>
            <person name="Surette M."/>
            <person name="Strauss J.C."/>
            <person name="Ambrose C.E."/>
            <person name="Allen-Vercoe E."/>
            <person name="Walker B."/>
            <person name="Young S.K."/>
            <person name="Zeng Q."/>
            <person name="Gargeya S."/>
            <person name="Fitzgerald M."/>
            <person name="Haas B."/>
            <person name="Abouelleil A."/>
            <person name="Alvarado L."/>
            <person name="Arachchi H.M."/>
            <person name="Berlin A.M."/>
            <person name="Chapman S.B."/>
            <person name="Goldberg J."/>
            <person name="Griggs A."/>
            <person name="Gujja S."/>
            <person name="Hansen M."/>
            <person name="Howarth C."/>
            <person name="Imamovic A."/>
            <person name="Larimer J."/>
            <person name="McCowen C."/>
            <person name="Montmayeur A."/>
            <person name="Murphy C."/>
            <person name="Neiman D."/>
            <person name="Pearson M."/>
            <person name="Priest M."/>
            <person name="Roberts A."/>
            <person name="Saif S."/>
            <person name="Shea T."/>
            <person name="Sisk P."/>
            <person name="Sykes S."/>
            <person name="Wortman J."/>
            <person name="Nusbaum C."/>
            <person name="Birren B."/>
        </authorList>
    </citation>
    <scope>NUCLEOTIDE SEQUENCE [LARGE SCALE GENOMIC DNA]</scope>
    <source>
        <strain evidence="2 3">4_8</strain>
    </source>
</reference>
<proteinExistence type="predicted"/>
<dbReference type="RefSeq" id="WP_008797876.1">
    <property type="nucleotide sequence ID" value="NC_021281.1"/>
</dbReference>
<dbReference type="Proteomes" id="UP000014361">
    <property type="component" value="Chromosome"/>
</dbReference>
<name>R9R9I8_9FUSO</name>
<keyword evidence="1" id="KW-0812">Transmembrane</keyword>
<organism evidence="2 3">
    <name type="scientific">Fusobacterium animalis 4_8</name>
    <dbReference type="NCBI Taxonomy" id="469607"/>
    <lineage>
        <taxon>Bacteria</taxon>
        <taxon>Fusobacteriati</taxon>
        <taxon>Fusobacteriota</taxon>
        <taxon>Fusobacteriia</taxon>
        <taxon>Fusobacteriales</taxon>
        <taxon>Fusobacteriaceae</taxon>
        <taxon>Fusobacterium</taxon>
    </lineage>
</organism>
<sequence>MNETKKWGYIFDEKLNMYVPNLPRQKKIAKVLLILSIISFVAVLIQIYFFDKSSYEKISFLAYTSVMVFLFLALYLVLKINIHLIEKRLEEVKELKLSKELEIKALKNKRFFAYIMIWVLLIVMFVFHPHMIKTKYIFYLIFAIPVFIYNFYTLFKEFKNNKYSLIIIGKTIKIYYENDDKEFITTDNISCVRFYAIALGRGRRDRNPTLQIFDSEEKKLVEMTIKTIDYYSLKKYFEKYNVTIDNQYKEF</sequence>
<evidence type="ECO:0000313" key="2">
    <source>
        <dbReference type="EMBL" id="AGM23406.1"/>
    </source>
</evidence>
<dbReference type="EMBL" id="CP003723">
    <property type="protein sequence ID" value="AGM23406.1"/>
    <property type="molecule type" value="Genomic_DNA"/>
</dbReference>
<protein>
    <submittedName>
        <fullName evidence="2">Uncharacterized protein</fullName>
    </submittedName>
</protein>
<gene>
    <name evidence="2" type="ORF">HMPREF0409_00777</name>
</gene>